<sequence>MVNERLKQLQNKFKDYQRFIGALLILASYLWLGAMINTFIRPSNDGPVLLILAFLSVVLGIGLAFKQKQIKQEIEEER</sequence>
<comment type="caution">
    <text evidence="2">The sequence shown here is derived from an EMBL/GenBank/DDBJ whole genome shotgun (WGS) entry which is preliminary data.</text>
</comment>
<keyword evidence="1" id="KW-1133">Transmembrane helix</keyword>
<feature type="transmembrane region" description="Helical" evidence="1">
    <location>
        <begin position="20"/>
        <end position="40"/>
    </location>
</feature>
<reference evidence="2 3" key="1">
    <citation type="submission" date="2014-03" db="EMBL/GenBank/DDBJ databases">
        <authorList>
            <person name="Urmite Genomes U."/>
        </authorList>
    </citation>
    <scope>NUCLEOTIDE SEQUENCE [LARGE SCALE GENOMIC DNA]</scope>
    <source>
        <strain evidence="2 3">Vm-5</strain>
    </source>
</reference>
<dbReference type="AlphaFoldDB" id="A0A024QAG4"/>
<keyword evidence="1" id="KW-0472">Membrane</keyword>
<gene>
    <name evidence="2" type="ORF">BN990_01798</name>
</gene>
<evidence type="ECO:0000256" key="1">
    <source>
        <dbReference type="SAM" id="Phobius"/>
    </source>
</evidence>
<dbReference type="eggNOG" id="ENOG5033D0T">
    <property type="taxonomic scope" value="Bacteria"/>
</dbReference>
<reference evidence="3" key="2">
    <citation type="submission" date="2014-05" db="EMBL/GenBank/DDBJ databases">
        <title>Draft genome sequence of Virgibacillus massiliensis Vm-5.</title>
        <authorList>
            <person name="Khelaifia S."/>
            <person name="Croce O."/>
            <person name="Lagier J.C."/>
            <person name="Raoult D."/>
        </authorList>
    </citation>
    <scope>NUCLEOTIDE SEQUENCE [LARGE SCALE GENOMIC DNA]</scope>
    <source>
        <strain evidence="3">Vm-5</strain>
    </source>
</reference>
<dbReference type="Proteomes" id="UP000028875">
    <property type="component" value="Unassembled WGS sequence"/>
</dbReference>
<protein>
    <recommendedName>
        <fullName evidence="4">YrhC-like protein</fullName>
    </recommendedName>
</protein>
<dbReference type="OrthoDB" id="2721846at2"/>
<accession>A0A024QAG4</accession>
<organism evidence="2 3">
    <name type="scientific">Virgibacillus massiliensis</name>
    <dbReference type="NCBI Taxonomy" id="1462526"/>
    <lineage>
        <taxon>Bacteria</taxon>
        <taxon>Bacillati</taxon>
        <taxon>Bacillota</taxon>
        <taxon>Bacilli</taxon>
        <taxon>Bacillales</taxon>
        <taxon>Bacillaceae</taxon>
        <taxon>Virgibacillus</taxon>
    </lineage>
</organism>
<dbReference type="InterPro" id="IPR025418">
    <property type="entry name" value="YrhC-like"/>
</dbReference>
<keyword evidence="1" id="KW-0812">Transmembrane</keyword>
<name>A0A024QAG4_9BACI</name>
<evidence type="ECO:0008006" key="4">
    <source>
        <dbReference type="Google" id="ProtNLM"/>
    </source>
</evidence>
<dbReference type="STRING" id="1462526.BN990_01798"/>
<evidence type="ECO:0000313" key="3">
    <source>
        <dbReference type="Proteomes" id="UP000028875"/>
    </source>
</evidence>
<feature type="transmembrane region" description="Helical" evidence="1">
    <location>
        <begin position="46"/>
        <end position="65"/>
    </location>
</feature>
<keyword evidence="3" id="KW-1185">Reference proteome</keyword>
<dbReference type="RefSeq" id="WP_021291034.1">
    <property type="nucleotide sequence ID" value="NZ_BNER01000002.1"/>
</dbReference>
<proteinExistence type="predicted"/>
<dbReference type="Pfam" id="PF14143">
    <property type="entry name" value="YrhC"/>
    <property type="match status" value="1"/>
</dbReference>
<evidence type="ECO:0000313" key="2">
    <source>
        <dbReference type="EMBL" id="CDQ39493.1"/>
    </source>
</evidence>
<dbReference type="EMBL" id="CCDP010000001">
    <property type="protein sequence ID" value="CDQ39493.1"/>
    <property type="molecule type" value="Genomic_DNA"/>
</dbReference>